<sequence length="133" mass="14064">MTDNMLVAIETVLSVVEEENANLAAGDIPAATALLSKKEAALAGLSRLAPICERADGSTDACCAVEVSDAVTRLNDTLERNKELLQQAMTIQSYVVRLLSDAALAAPHSTHYGQSGSYMTHGRVSARAFRSNA</sequence>
<evidence type="ECO:0008006" key="3">
    <source>
        <dbReference type="Google" id="ProtNLM"/>
    </source>
</evidence>
<name>A0A511XDA2_9PROT</name>
<gene>
    <name evidence="1" type="ORF">ANI02nite_28210</name>
</gene>
<dbReference type="OrthoDB" id="7223970at2"/>
<accession>A0A511XDA2</accession>
<proteinExistence type="predicted"/>
<dbReference type="AlphaFoldDB" id="A0A511XDA2"/>
<evidence type="ECO:0000313" key="1">
    <source>
        <dbReference type="EMBL" id="GEN60937.1"/>
    </source>
</evidence>
<evidence type="ECO:0000313" key="2">
    <source>
        <dbReference type="Proteomes" id="UP000321635"/>
    </source>
</evidence>
<organism evidence="1 2">
    <name type="scientific">Acetobacter nitrogenifigens DSM 23921 = NBRC 105050</name>
    <dbReference type="NCBI Taxonomy" id="1120919"/>
    <lineage>
        <taxon>Bacteria</taxon>
        <taxon>Pseudomonadati</taxon>
        <taxon>Pseudomonadota</taxon>
        <taxon>Alphaproteobacteria</taxon>
        <taxon>Acetobacterales</taxon>
        <taxon>Acetobacteraceae</taxon>
        <taxon>Acetobacter</taxon>
    </lineage>
</organism>
<protein>
    <recommendedName>
        <fullName evidence="3">Flagellar protein FlgN</fullName>
    </recommendedName>
</protein>
<dbReference type="RefSeq" id="WP_026398496.1">
    <property type="nucleotide sequence ID" value="NZ_AUBI01000013.1"/>
</dbReference>
<dbReference type="Proteomes" id="UP000321635">
    <property type="component" value="Unassembled WGS sequence"/>
</dbReference>
<reference evidence="1 2" key="1">
    <citation type="submission" date="2019-07" db="EMBL/GenBank/DDBJ databases">
        <title>Whole genome shotgun sequence of Acetobacter nitrogenifigens NBRC 105050.</title>
        <authorList>
            <person name="Hosoyama A."/>
            <person name="Uohara A."/>
            <person name="Ohji S."/>
            <person name="Ichikawa N."/>
        </authorList>
    </citation>
    <scope>NUCLEOTIDE SEQUENCE [LARGE SCALE GENOMIC DNA]</scope>
    <source>
        <strain evidence="1 2">NBRC 105050</strain>
    </source>
</reference>
<dbReference type="EMBL" id="BJYF01000022">
    <property type="protein sequence ID" value="GEN60937.1"/>
    <property type="molecule type" value="Genomic_DNA"/>
</dbReference>
<keyword evidence="2" id="KW-1185">Reference proteome</keyword>
<comment type="caution">
    <text evidence="1">The sequence shown here is derived from an EMBL/GenBank/DDBJ whole genome shotgun (WGS) entry which is preliminary data.</text>
</comment>
<dbReference type="STRING" id="1120919.GCA_000429165_02903"/>